<protein>
    <submittedName>
        <fullName evidence="1">Uncharacterized protein</fullName>
    </submittedName>
</protein>
<organism evidence="1 2">
    <name type="scientific">Ogataea philodendri</name>
    <dbReference type="NCBI Taxonomy" id="1378263"/>
    <lineage>
        <taxon>Eukaryota</taxon>
        <taxon>Fungi</taxon>
        <taxon>Dikarya</taxon>
        <taxon>Ascomycota</taxon>
        <taxon>Saccharomycotina</taxon>
        <taxon>Pichiomycetes</taxon>
        <taxon>Pichiales</taxon>
        <taxon>Pichiaceae</taxon>
        <taxon>Ogataea</taxon>
    </lineage>
</organism>
<reference evidence="1" key="2">
    <citation type="submission" date="2021-01" db="EMBL/GenBank/DDBJ databases">
        <authorList>
            <person name="Schikora-Tamarit M.A."/>
        </authorList>
    </citation>
    <scope>NUCLEOTIDE SEQUENCE</scope>
    <source>
        <strain evidence="1">CBS6075</strain>
    </source>
</reference>
<dbReference type="GeneID" id="70234521"/>
<dbReference type="AlphaFoldDB" id="A0A9P8PC76"/>
<gene>
    <name evidence="1" type="ORF">OGAPHI_002554</name>
</gene>
<keyword evidence="2" id="KW-1185">Reference proteome</keyword>
<sequence>MIACTVEWPVSSRVSDLPISAISDEAASTLEAANWYECVVSALPSWHHAAKINIGELMLIFILLQPN</sequence>
<evidence type="ECO:0000313" key="2">
    <source>
        <dbReference type="Proteomes" id="UP000769157"/>
    </source>
</evidence>
<accession>A0A9P8PC76</accession>
<dbReference type="RefSeq" id="XP_046063213.1">
    <property type="nucleotide sequence ID" value="XM_046203436.1"/>
</dbReference>
<dbReference type="EMBL" id="JAEUBE010000158">
    <property type="protein sequence ID" value="KAH3668799.1"/>
    <property type="molecule type" value="Genomic_DNA"/>
</dbReference>
<dbReference type="Proteomes" id="UP000769157">
    <property type="component" value="Unassembled WGS sequence"/>
</dbReference>
<name>A0A9P8PC76_9ASCO</name>
<evidence type="ECO:0000313" key="1">
    <source>
        <dbReference type="EMBL" id="KAH3668799.1"/>
    </source>
</evidence>
<proteinExistence type="predicted"/>
<reference evidence="1" key="1">
    <citation type="journal article" date="2021" name="Open Biol.">
        <title>Shared evolutionary footprints suggest mitochondrial oxidative damage underlies multiple complex I losses in fungi.</title>
        <authorList>
            <person name="Schikora-Tamarit M.A."/>
            <person name="Marcet-Houben M."/>
            <person name="Nosek J."/>
            <person name="Gabaldon T."/>
        </authorList>
    </citation>
    <scope>NUCLEOTIDE SEQUENCE</scope>
    <source>
        <strain evidence="1">CBS6075</strain>
    </source>
</reference>
<comment type="caution">
    <text evidence="1">The sequence shown here is derived from an EMBL/GenBank/DDBJ whole genome shotgun (WGS) entry which is preliminary data.</text>
</comment>